<organism evidence="2 3">
    <name type="scientific">Williamsia marianensis</name>
    <dbReference type="NCBI Taxonomy" id="85044"/>
    <lineage>
        <taxon>Bacteria</taxon>
        <taxon>Bacillati</taxon>
        <taxon>Actinomycetota</taxon>
        <taxon>Actinomycetes</taxon>
        <taxon>Mycobacteriales</taxon>
        <taxon>Nocardiaceae</taxon>
        <taxon>Williamsia</taxon>
    </lineage>
</organism>
<dbReference type="Proteomes" id="UP000225108">
    <property type="component" value="Unassembled WGS sequence"/>
</dbReference>
<dbReference type="Gene3D" id="3.30.450.180">
    <property type="match status" value="1"/>
</dbReference>
<dbReference type="SMART" id="SM00530">
    <property type="entry name" value="HTH_XRE"/>
    <property type="match status" value="1"/>
</dbReference>
<accession>A0A2G3PNU7</accession>
<dbReference type="PROSITE" id="PS50943">
    <property type="entry name" value="HTH_CROC1"/>
    <property type="match status" value="1"/>
</dbReference>
<reference evidence="2 3" key="1">
    <citation type="submission" date="2017-10" db="EMBL/GenBank/DDBJ databases">
        <title>The draft genome sequence of Williamsia sp. BULT 1.1 isolated from the semi-arid grassland soils from South Africa.</title>
        <authorList>
            <person name="Kabwe M.H."/>
            <person name="Govender N."/>
            <person name="Mutseka Lunga P."/>
            <person name="Vikram S."/>
            <person name="Makhalanyane T.P."/>
        </authorList>
    </citation>
    <scope>NUCLEOTIDE SEQUENCE [LARGE SCALE GENOMIC DNA]</scope>
    <source>
        <strain evidence="2 3">BULT 1.1</strain>
    </source>
</reference>
<gene>
    <name evidence="2" type="ORF">CSW57_10715</name>
</gene>
<dbReference type="Gene3D" id="1.10.260.40">
    <property type="entry name" value="lambda repressor-like DNA-binding domains"/>
    <property type="match status" value="1"/>
</dbReference>
<protein>
    <submittedName>
        <fullName evidence="2">Transcriptional regulator</fullName>
    </submittedName>
</protein>
<dbReference type="SUPFAM" id="SSF47413">
    <property type="entry name" value="lambda repressor-like DNA-binding domains"/>
    <property type="match status" value="1"/>
</dbReference>
<dbReference type="EMBL" id="PEBD01000008">
    <property type="protein sequence ID" value="PHV66742.1"/>
    <property type="molecule type" value="Genomic_DNA"/>
</dbReference>
<dbReference type="InterPro" id="IPR001387">
    <property type="entry name" value="Cro/C1-type_HTH"/>
</dbReference>
<dbReference type="Pfam" id="PF13560">
    <property type="entry name" value="HTH_31"/>
    <property type="match status" value="1"/>
</dbReference>
<dbReference type="PANTHER" id="PTHR35010">
    <property type="entry name" value="BLL4672 PROTEIN-RELATED"/>
    <property type="match status" value="1"/>
</dbReference>
<dbReference type="Pfam" id="PF17765">
    <property type="entry name" value="MLTR_LBD"/>
    <property type="match status" value="1"/>
</dbReference>
<dbReference type="InterPro" id="IPR041413">
    <property type="entry name" value="MLTR_LBD"/>
</dbReference>
<proteinExistence type="predicted"/>
<evidence type="ECO:0000313" key="2">
    <source>
        <dbReference type="EMBL" id="PHV66742.1"/>
    </source>
</evidence>
<name>A0A2G3PNU7_WILMA</name>
<sequence>MAHQRRLDGRTTSTTFEPCRRCTIEDVNTHPTDLGVTLRAWRDRMSPSAVGLPERHARRAKGLRREELADLAGVSVDYVVRLEQGRATTPSAQVIASLGRALQLTDTERDHLYRLAGHVPPGSDEISDHIPPGVHRVLNRLGDTAVAVFAADWQLIWWNRGWAALVGDPSSAPPSLRNFARDTFLADDNPALAQWPVTILAGDTAEEAIVSDLRRATGRFPNNSRLIKLIDSLTAGSERFADLWASGKVGAHRESHKIIEHTQVGPITVDCDVLTDGDAELKIVILTAATDSEDETKLRLATLSGVSEAAHR</sequence>
<feature type="domain" description="HTH cro/C1-type" evidence="1">
    <location>
        <begin position="55"/>
        <end position="109"/>
    </location>
</feature>
<evidence type="ECO:0000313" key="3">
    <source>
        <dbReference type="Proteomes" id="UP000225108"/>
    </source>
</evidence>
<dbReference type="PANTHER" id="PTHR35010:SF2">
    <property type="entry name" value="BLL4672 PROTEIN"/>
    <property type="match status" value="1"/>
</dbReference>
<evidence type="ECO:0000259" key="1">
    <source>
        <dbReference type="PROSITE" id="PS50943"/>
    </source>
</evidence>
<dbReference type="InterPro" id="IPR010982">
    <property type="entry name" value="Lambda_DNA-bd_dom_sf"/>
</dbReference>
<dbReference type="CDD" id="cd00093">
    <property type="entry name" value="HTH_XRE"/>
    <property type="match status" value="1"/>
</dbReference>
<dbReference type="AlphaFoldDB" id="A0A2G3PNU7"/>
<comment type="caution">
    <text evidence="2">The sequence shown here is derived from an EMBL/GenBank/DDBJ whole genome shotgun (WGS) entry which is preliminary data.</text>
</comment>
<dbReference type="GO" id="GO:0003677">
    <property type="term" value="F:DNA binding"/>
    <property type="evidence" value="ECO:0007669"/>
    <property type="project" value="InterPro"/>
</dbReference>